<feature type="compositionally biased region" description="Acidic residues" evidence="1">
    <location>
        <begin position="257"/>
        <end position="269"/>
    </location>
</feature>
<feature type="compositionally biased region" description="Polar residues" evidence="1">
    <location>
        <begin position="82"/>
        <end position="105"/>
    </location>
</feature>
<sequence>MATTPPPGLLRDPHAPRHGAGYDSYEPYPTRHSMRLERQRARERHTTPPPPSPKKDVRQNNIGALSPPRTRSPRKFLRGKTPSASENTGFDLSDLSDSAPTSSFKNLRAAMPLPPGSTVLPTPAKTPSTNKKSYHELGTVARSLFPTASSSSARVKKAKKASGFSLDSFEECDGNNSSIEIFTDSRDRIPQVNDKTDNPFAKKSETIMPSAEPTAPKRRKLTSRSTPEIDPKEAVKRGDGMLYTFRGKKVFRKFDEKDEEKEESDDDGDLGLFANRPDLLDANIMLHTPRLTRSSIKGRVLFPTNETQSTERHLSPAPDDDEEAATDIDEHVDVVEDDSLIESAEDPAENTSKRSLRTRASGQSSEEKPTPTFAVVAETKKGKRGSPFDIWMRKKQSPVEASVPKKREAESSPLNAVPATKKTRSNQ</sequence>
<dbReference type="AlphaFoldDB" id="A0AAD4PZ32"/>
<keyword evidence="3" id="KW-1185">Reference proteome</keyword>
<dbReference type="RefSeq" id="XP_046070494.1">
    <property type="nucleotide sequence ID" value="XM_046209863.1"/>
</dbReference>
<feature type="region of interest" description="Disordered" evidence="1">
    <location>
        <begin position="181"/>
        <end position="236"/>
    </location>
</feature>
<feature type="region of interest" description="Disordered" evidence="1">
    <location>
        <begin position="289"/>
        <end position="427"/>
    </location>
</feature>
<evidence type="ECO:0000313" key="2">
    <source>
        <dbReference type="EMBL" id="KAH8695352.1"/>
    </source>
</evidence>
<dbReference type="EMBL" id="JAJTJA010000008">
    <property type="protein sequence ID" value="KAH8695352.1"/>
    <property type="molecule type" value="Genomic_DNA"/>
</dbReference>
<feature type="compositionally biased region" description="Basic and acidic residues" evidence="1">
    <location>
        <begin position="227"/>
        <end position="236"/>
    </location>
</feature>
<gene>
    <name evidence="2" type="ORF">BGW36DRAFT_200661</name>
</gene>
<evidence type="ECO:0000313" key="3">
    <source>
        <dbReference type="Proteomes" id="UP001201262"/>
    </source>
</evidence>
<reference evidence="2" key="1">
    <citation type="submission" date="2021-12" db="EMBL/GenBank/DDBJ databases">
        <title>Convergent genome expansion in fungi linked to evolution of root-endophyte symbiosis.</title>
        <authorList>
            <consortium name="DOE Joint Genome Institute"/>
            <person name="Ke Y.-H."/>
            <person name="Bonito G."/>
            <person name="Liao H.-L."/>
            <person name="Looney B."/>
            <person name="Rojas-Flechas A."/>
            <person name="Nash J."/>
            <person name="Hameed K."/>
            <person name="Schadt C."/>
            <person name="Martin F."/>
            <person name="Crous P.W."/>
            <person name="Miettinen O."/>
            <person name="Magnuson J.K."/>
            <person name="Labbe J."/>
            <person name="Jacobson D."/>
            <person name="Doktycz M.J."/>
            <person name="Veneault-Fourrey C."/>
            <person name="Kuo A."/>
            <person name="Mondo S."/>
            <person name="Calhoun S."/>
            <person name="Riley R."/>
            <person name="Ohm R."/>
            <person name="LaButti K."/>
            <person name="Andreopoulos B."/>
            <person name="Pangilinan J."/>
            <person name="Nolan M."/>
            <person name="Tritt A."/>
            <person name="Clum A."/>
            <person name="Lipzen A."/>
            <person name="Daum C."/>
            <person name="Barry K."/>
            <person name="Grigoriev I.V."/>
            <person name="Vilgalys R."/>
        </authorList>
    </citation>
    <scope>NUCLEOTIDE SEQUENCE</scope>
    <source>
        <strain evidence="2">PMI_201</strain>
    </source>
</reference>
<accession>A0AAD4PZ32</accession>
<feature type="compositionally biased region" description="Acidic residues" evidence="1">
    <location>
        <begin position="318"/>
        <end position="327"/>
    </location>
</feature>
<feature type="compositionally biased region" description="Basic and acidic residues" evidence="1">
    <location>
        <begin position="34"/>
        <end position="46"/>
    </location>
</feature>
<dbReference type="GeneID" id="70240150"/>
<feature type="region of interest" description="Disordered" evidence="1">
    <location>
        <begin position="254"/>
        <end position="274"/>
    </location>
</feature>
<proteinExistence type="predicted"/>
<comment type="caution">
    <text evidence="2">The sequence shown here is derived from an EMBL/GenBank/DDBJ whole genome shotgun (WGS) entry which is preliminary data.</text>
</comment>
<name>A0AAD4PZ32_9EURO</name>
<dbReference type="Proteomes" id="UP001201262">
    <property type="component" value="Unassembled WGS sequence"/>
</dbReference>
<organism evidence="2 3">
    <name type="scientific">Talaromyces proteolyticus</name>
    <dbReference type="NCBI Taxonomy" id="1131652"/>
    <lineage>
        <taxon>Eukaryota</taxon>
        <taxon>Fungi</taxon>
        <taxon>Dikarya</taxon>
        <taxon>Ascomycota</taxon>
        <taxon>Pezizomycotina</taxon>
        <taxon>Eurotiomycetes</taxon>
        <taxon>Eurotiomycetidae</taxon>
        <taxon>Eurotiales</taxon>
        <taxon>Trichocomaceae</taxon>
        <taxon>Talaromyces</taxon>
        <taxon>Talaromyces sect. Bacilispori</taxon>
    </lineage>
</organism>
<feature type="compositionally biased region" description="Basic and acidic residues" evidence="1">
    <location>
        <begin position="183"/>
        <end position="205"/>
    </location>
</feature>
<protein>
    <submittedName>
        <fullName evidence="2">Uncharacterized protein</fullName>
    </submittedName>
</protein>
<feature type="compositionally biased region" description="Acidic residues" evidence="1">
    <location>
        <begin position="335"/>
        <end position="348"/>
    </location>
</feature>
<feature type="region of interest" description="Disordered" evidence="1">
    <location>
        <begin position="1"/>
        <end position="134"/>
    </location>
</feature>
<evidence type="ECO:0000256" key="1">
    <source>
        <dbReference type="SAM" id="MobiDB-lite"/>
    </source>
</evidence>